<proteinExistence type="inferred from homology"/>
<keyword evidence="5" id="KW-0119">Carbohydrate metabolism</keyword>
<dbReference type="Pfam" id="PF01081">
    <property type="entry name" value="Aldolase"/>
    <property type="match status" value="1"/>
</dbReference>
<evidence type="ECO:0000256" key="5">
    <source>
        <dbReference type="ARBA" id="ARBA00023277"/>
    </source>
</evidence>
<name>A0A7S7SMP8_PALFE</name>
<dbReference type="Gene3D" id="3.20.20.70">
    <property type="entry name" value="Aldolase class I"/>
    <property type="match status" value="1"/>
</dbReference>
<gene>
    <name evidence="6" type="ORF">IRI77_16710</name>
</gene>
<dbReference type="KEGG" id="pfer:IRI77_16710"/>
<dbReference type="EMBL" id="CP063849">
    <property type="protein sequence ID" value="QOY91522.1"/>
    <property type="molecule type" value="Genomic_DNA"/>
</dbReference>
<dbReference type="GO" id="GO:0016829">
    <property type="term" value="F:lyase activity"/>
    <property type="evidence" value="ECO:0007669"/>
    <property type="project" value="UniProtKB-KW"/>
</dbReference>
<dbReference type="AlphaFoldDB" id="A0A7S7SMP8"/>
<evidence type="ECO:0000256" key="3">
    <source>
        <dbReference type="ARBA" id="ARBA00011233"/>
    </source>
</evidence>
<evidence type="ECO:0000313" key="6">
    <source>
        <dbReference type="EMBL" id="QOY91522.1"/>
    </source>
</evidence>
<dbReference type="Proteomes" id="UP000593892">
    <property type="component" value="Chromosome"/>
</dbReference>
<dbReference type="PANTHER" id="PTHR30246">
    <property type="entry name" value="2-KETO-3-DEOXY-6-PHOSPHOGLUCONATE ALDOLASE"/>
    <property type="match status" value="1"/>
</dbReference>
<comment type="subunit">
    <text evidence="3">Homotrimer.</text>
</comment>
<evidence type="ECO:0000256" key="2">
    <source>
        <dbReference type="ARBA" id="ARBA00006906"/>
    </source>
</evidence>
<reference evidence="6 7" key="1">
    <citation type="submission" date="2020-10" db="EMBL/GenBank/DDBJ databases">
        <title>Complete genome sequence of Paludibaculum fermentans P105T, a facultatively anaerobic acidobacterium capable of dissimilatory Fe(III) reduction.</title>
        <authorList>
            <person name="Dedysh S.N."/>
            <person name="Beletsky A.V."/>
            <person name="Kulichevskaya I.S."/>
            <person name="Mardanov A.V."/>
            <person name="Ravin N.V."/>
        </authorList>
    </citation>
    <scope>NUCLEOTIDE SEQUENCE [LARGE SCALE GENOMIC DNA]</scope>
    <source>
        <strain evidence="6 7">P105</strain>
    </source>
</reference>
<dbReference type="RefSeq" id="WP_194453176.1">
    <property type="nucleotide sequence ID" value="NZ_CP063849.1"/>
</dbReference>
<keyword evidence="4" id="KW-0456">Lyase</keyword>
<dbReference type="InterPro" id="IPR013785">
    <property type="entry name" value="Aldolase_TIM"/>
</dbReference>
<dbReference type="PANTHER" id="PTHR30246:SF1">
    <property type="entry name" value="2-DEHYDRO-3-DEOXY-6-PHOSPHOGALACTONATE ALDOLASE-RELATED"/>
    <property type="match status" value="1"/>
</dbReference>
<dbReference type="SUPFAM" id="SSF51569">
    <property type="entry name" value="Aldolase"/>
    <property type="match status" value="1"/>
</dbReference>
<sequence length="219" mass="22920">MNKEEVKARIIQTGIIPAIRTPAADDALFAIEAVSHAGIGIVELTMTIPGALPLLTRIVRDNPGLVVGAGTVVDAGLARRCLDAGAAFLTSTGLELDTLEFALRNQVVAMPGALTPTEVISAWKAGADFVKVFPCSLAGGPAYLRALTAPLPLVPLIASGGVNQQTAGDYILAGATALGIGGNLMPREAVECRNAQWIAELTRRFLQMVAEARARRQQK</sequence>
<comment type="similarity">
    <text evidence="2">Belongs to the KHG/KDPG aldolase family.</text>
</comment>
<evidence type="ECO:0000256" key="4">
    <source>
        <dbReference type="ARBA" id="ARBA00023239"/>
    </source>
</evidence>
<dbReference type="InterPro" id="IPR000887">
    <property type="entry name" value="Aldlse_KDPG_KHG"/>
</dbReference>
<evidence type="ECO:0000313" key="7">
    <source>
        <dbReference type="Proteomes" id="UP000593892"/>
    </source>
</evidence>
<accession>A0A7S7SMP8</accession>
<dbReference type="CDD" id="cd00452">
    <property type="entry name" value="KDPG_aldolase"/>
    <property type="match status" value="1"/>
</dbReference>
<organism evidence="6 7">
    <name type="scientific">Paludibaculum fermentans</name>
    <dbReference type="NCBI Taxonomy" id="1473598"/>
    <lineage>
        <taxon>Bacteria</taxon>
        <taxon>Pseudomonadati</taxon>
        <taxon>Acidobacteriota</taxon>
        <taxon>Terriglobia</taxon>
        <taxon>Bryobacterales</taxon>
        <taxon>Bryobacteraceae</taxon>
        <taxon>Paludibaculum</taxon>
    </lineage>
</organism>
<keyword evidence="7" id="KW-1185">Reference proteome</keyword>
<evidence type="ECO:0000256" key="1">
    <source>
        <dbReference type="ARBA" id="ARBA00004761"/>
    </source>
</evidence>
<protein>
    <submittedName>
        <fullName evidence="6">2-dehydro-3-deoxyphosphogluconate aldolase</fullName>
    </submittedName>
</protein>
<comment type="pathway">
    <text evidence="1">Carbohydrate acid metabolism.</text>
</comment>